<dbReference type="AlphaFoldDB" id="A0A9D1V5G6"/>
<sequence>MKGIYVTDILEATEAVPTTGVGKKIQGQIKALKDSSIECTLHCLRTRENSFAQKILIRFAVFGDGLDWTVTDEMRGADFLYIRRPCFCSHGMIRFLREIRKVNPTCRLLLEIPTYPYDSEYKTSLFWIPLLWQERYWRRKLKKYIDKTVILCNDQEVFGIPAIHIKNGVDLSQLPVKKQNKSDCINLCCAAQFATWHGIDRLLLGLAEYESNRENKRKVHLYLAGEGPQSAELRKIAEMRHLQNVVTFCGRLNSDQLYEQLYDQCDIGVECLGNFRHGPDALSSSLKSREYLAAGLPILFAGRLDVIEDEQADFCLQIPSDESSVDVASLVSFYEKLLQNETKEQLSARIRLYAERHVGWDRTFKTVIQWLKEQTDQIP</sequence>
<reference evidence="3" key="2">
    <citation type="submission" date="2021-04" db="EMBL/GenBank/DDBJ databases">
        <authorList>
            <person name="Gilroy R."/>
        </authorList>
    </citation>
    <scope>NUCLEOTIDE SEQUENCE</scope>
    <source>
        <strain evidence="3">2239</strain>
    </source>
</reference>
<dbReference type="SUPFAM" id="SSF53756">
    <property type="entry name" value="UDP-Glycosyltransferase/glycogen phosphorylase"/>
    <property type="match status" value="1"/>
</dbReference>
<name>A0A9D1V5G6_9FIRM</name>
<evidence type="ECO:0000313" key="3">
    <source>
        <dbReference type="EMBL" id="HIX06485.1"/>
    </source>
</evidence>
<protein>
    <submittedName>
        <fullName evidence="3">Glycosyltransferase</fullName>
        <ecNumber evidence="3">2.4.-.-</ecNumber>
    </submittedName>
</protein>
<keyword evidence="1 3" id="KW-0328">Glycosyltransferase</keyword>
<keyword evidence="2 3" id="KW-0808">Transferase</keyword>
<dbReference type="PANTHER" id="PTHR12526:SF629">
    <property type="entry name" value="TEICHURONIC ACID BIOSYNTHESIS GLYCOSYLTRANSFERASE TUAH-RELATED"/>
    <property type="match status" value="1"/>
</dbReference>
<dbReference type="Gene3D" id="3.40.50.2000">
    <property type="entry name" value="Glycogen Phosphorylase B"/>
    <property type="match status" value="1"/>
</dbReference>
<dbReference type="GO" id="GO:0016757">
    <property type="term" value="F:glycosyltransferase activity"/>
    <property type="evidence" value="ECO:0007669"/>
    <property type="project" value="UniProtKB-KW"/>
</dbReference>
<dbReference type="Proteomes" id="UP000824193">
    <property type="component" value="Unassembled WGS sequence"/>
</dbReference>
<dbReference type="Pfam" id="PF13692">
    <property type="entry name" value="Glyco_trans_1_4"/>
    <property type="match status" value="1"/>
</dbReference>
<evidence type="ECO:0000256" key="2">
    <source>
        <dbReference type="ARBA" id="ARBA00022679"/>
    </source>
</evidence>
<dbReference type="EMBL" id="DXFW01000036">
    <property type="protein sequence ID" value="HIX06485.1"/>
    <property type="molecule type" value="Genomic_DNA"/>
</dbReference>
<accession>A0A9D1V5G6</accession>
<dbReference type="PANTHER" id="PTHR12526">
    <property type="entry name" value="GLYCOSYLTRANSFERASE"/>
    <property type="match status" value="1"/>
</dbReference>
<reference evidence="3" key="1">
    <citation type="journal article" date="2021" name="PeerJ">
        <title>Extensive microbial diversity within the chicken gut microbiome revealed by metagenomics and culture.</title>
        <authorList>
            <person name="Gilroy R."/>
            <person name="Ravi A."/>
            <person name="Getino M."/>
            <person name="Pursley I."/>
            <person name="Horton D.L."/>
            <person name="Alikhan N.F."/>
            <person name="Baker D."/>
            <person name="Gharbi K."/>
            <person name="Hall N."/>
            <person name="Watson M."/>
            <person name="Adriaenssens E.M."/>
            <person name="Foster-Nyarko E."/>
            <person name="Jarju S."/>
            <person name="Secka A."/>
            <person name="Antonio M."/>
            <person name="Oren A."/>
            <person name="Chaudhuri R.R."/>
            <person name="La Ragione R."/>
            <person name="Hildebrand F."/>
            <person name="Pallen M.J."/>
        </authorList>
    </citation>
    <scope>NUCLEOTIDE SEQUENCE</scope>
    <source>
        <strain evidence="3">2239</strain>
    </source>
</reference>
<gene>
    <name evidence="3" type="ORF">H9865_10400</name>
</gene>
<evidence type="ECO:0000256" key="1">
    <source>
        <dbReference type="ARBA" id="ARBA00022676"/>
    </source>
</evidence>
<organism evidence="3 4">
    <name type="scientific">Candidatus Allofournierella pullicola</name>
    <dbReference type="NCBI Taxonomy" id="2838596"/>
    <lineage>
        <taxon>Bacteria</taxon>
        <taxon>Bacillati</taxon>
        <taxon>Bacillota</taxon>
        <taxon>Clostridia</taxon>
        <taxon>Eubacteriales</taxon>
        <taxon>Oscillospiraceae</taxon>
        <taxon>Allofournierella</taxon>
    </lineage>
</organism>
<dbReference type="EC" id="2.4.-.-" evidence="3"/>
<evidence type="ECO:0000313" key="4">
    <source>
        <dbReference type="Proteomes" id="UP000824193"/>
    </source>
</evidence>
<proteinExistence type="predicted"/>
<comment type="caution">
    <text evidence="3">The sequence shown here is derived from an EMBL/GenBank/DDBJ whole genome shotgun (WGS) entry which is preliminary data.</text>
</comment>